<dbReference type="RefSeq" id="WP_126310054.1">
    <property type="nucleotide sequence ID" value="NZ_AP018449.1"/>
</dbReference>
<keyword evidence="2 7" id="KW-0678">Repressor</keyword>
<dbReference type="FunFam" id="1.10.10.10:FF:000034">
    <property type="entry name" value="GTP-sensing transcriptional pleiotropic repressor CodY"/>
    <property type="match status" value="1"/>
</dbReference>
<accession>A0A348AQ45</accession>
<evidence type="ECO:0000256" key="4">
    <source>
        <dbReference type="ARBA" id="ARBA00023125"/>
    </source>
</evidence>
<dbReference type="Proteomes" id="UP000276437">
    <property type="component" value="Chromosome"/>
</dbReference>
<evidence type="ECO:0000256" key="6">
    <source>
        <dbReference type="ARBA" id="ARBA00034538"/>
    </source>
</evidence>
<keyword evidence="3 7" id="KW-0805">Transcription regulation</keyword>
<reference evidence="10 11" key="1">
    <citation type="journal article" date="2018" name="Int. J. Syst. Evol. Microbiol.">
        <title>Methylomusa anaerophila gen. nov., sp. nov., an anaerobic methanol-utilizing bacterium isolated from a microbial fuel cell.</title>
        <authorList>
            <person name="Amano N."/>
            <person name="Yamamuro A."/>
            <person name="Miyahara M."/>
            <person name="Kouzuma A."/>
            <person name="Abe T."/>
            <person name="Watanabe K."/>
        </authorList>
    </citation>
    <scope>NUCLEOTIDE SEQUENCE [LARGE SCALE GENOMIC DNA]</scope>
    <source>
        <strain evidence="10 11">MMFC1</strain>
    </source>
</reference>
<dbReference type="InterPro" id="IPR029016">
    <property type="entry name" value="GAF-like_dom_sf"/>
</dbReference>
<dbReference type="InterPro" id="IPR036388">
    <property type="entry name" value="WH-like_DNA-bd_sf"/>
</dbReference>
<feature type="domain" description="Global transcriptional regulator CodY N-terminal" evidence="8">
    <location>
        <begin position="4"/>
        <end position="178"/>
    </location>
</feature>
<dbReference type="PANTHER" id="PTHR40062">
    <property type="entry name" value="GTP-SENSING TRANSCRIPTIONAL PLEIOTROPIC REPRESSOR CODY"/>
    <property type="match status" value="1"/>
</dbReference>
<dbReference type="GO" id="GO:0005525">
    <property type="term" value="F:GTP binding"/>
    <property type="evidence" value="ECO:0007669"/>
    <property type="project" value="InterPro"/>
</dbReference>
<feature type="DNA-binding region" description="H-T-H motif" evidence="7">
    <location>
        <begin position="203"/>
        <end position="222"/>
    </location>
</feature>
<dbReference type="OrthoDB" id="2056at2"/>
<comment type="similarity">
    <text evidence="7">Belongs to the CodY family.</text>
</comment>
<dbReference type="KEGG" id="mana:MAMMFC1_03902"/>
<dbReference type="GO" id="GO:0005737">
    <property type="term" value="C:cytoplasm"/>
    <property type="evidence" value="ECO:0007669"/>
    <property type="project" value="UniProtKB-SubCell"/>
</dbReference>
<dbReference type="AlphaFoldDB" id="A0A348AQ45"/>
<dbReference type="EMBL" id="AP018449">
    <property type="protein sequence ID" value="BBB93193.1"/>
    <property type="molecule type" value="Genomic_DNA"/>
</dbReference>
<name>A0A348AQ45_9FIRM</name>
<dbReference type="GO" id="GO:0003677">
    <property type="term" value="F:DNA binding"/>
    <property type="evidence" value="ECO:0007669"/>
    <property type="project" value="UniProtKB-UniRule"/>
</dbReference>
<keyword evidence="1 7" id="KW-0963">Cytoplasm</keyword>
<dbReference type="NCBIfam" id="TIGR02787">
    <property type="entry name" value="codY_Gpos"/>
    <property type="match status" value="1"/>
</dbReference>
<evidence type="ECO:0000313" key="11">
    <source>
        <dbReference type="Proteomes" id="UP000276437"/>
    </source>
</evidence>
<evidence type="ECO:0000256" key="5">
    <source>
        <dbReference type="ARBA" id="ARBA00023163"/>
    </source>
</evidence>
<dbReference type="InterPro" id="IPR010312">
    <property type="entry name" value="Transc_reg_CodY_N"/>
</dbReference>
<sequence>MSLLLERTRAINKLLQKSENVEYGEISHVLSDVMAANVYIVNKDGTILGYALLDDFECDVMKDKVLQKGLFPERYVEWLLKIDQTSPNLPLEAGECTFSSGVQCLFNDKFTTIVPIHGVGERIATLIVAKFHNQFTDDDLILAEYGATVVGMEILRDRSGKIEEEARKKATVQVALGTLSYSELEAVMHILSELEGNEGLLVASKIADRVGITRSVIVNALRKFESAGVIESKSLGMKGTYIKVLNERLLDELKKLKNNNK</sequence>
<feature type="domain" description="Global transcriptional regulator CodY C-terminal" evidence="9">
    <location>
        <begin position="198"/>
        <end position="255"/>
    </location>
</feature>
<protein>
    <recommendedName>
        <fullName evidence="6 7">Global transcriptional regulator CodY</fullName>
    </recommendedName>
</protein>
<keyword evidence="5 7" id="KW-0804">Transcription</keyword>
<dbReference type="InterPro" id="IPR014154">
    <property type="entry name" value="CodY"/>
</dbReference>
<dbReference type="GO" id="GO:0003700">
    <property type="term" value="F:DNA-binding transcription factor activity"/>
    <property type="evidence" value="ECO:0007669"/>
    <property type="project" value="InterPro"/>
</dbReference>
<dbReference type="GO" id="GO:0045892">
    <property type="term" value="P:negative regulation of DNA-templated transcription"/>
    <property type="evidence" value="ECO:0007669"/>
    <property type="project" value="UniProtKB-UniRule"/>
</dbReference>
<dbReference type="NCBIfam" id="NF003170">
    <property type="entry name" value="PRK04158.1"/>
    <property type="match status" value="1"/>
</dbReference>
<evidence type="ECO:0000256" key="3">
    <source>
        <dbReference type="ARBA" id="ARBA00023015"/>
    </source>
</evidence>
<dbReference type="InterPro" id="IPR036390">
    <property type="entry name" value="WH_DNA-bd_sf"/>
</dbReference>
<evidence type="ECO:0000256" key="7">
    <source>
        <dbReference type="HAMAP-Rule" id="MF_00621"/>
    </source>
</evidence>
<dbReference type="PANTHER" id="PTHR40062:SF1">
    <property type="entry name" value="GLOBAL TRANSCRIPTIONAL REGULATOR CODY"/>
    <property type="match status" value="1"/>
</dbReference>
<evidence type="ECO:0000313" key="10">
    <source>
        <dbReference type="EMBL" id="BBB93193.1"/>
    </source>
</evidence>
<dbReference type="Pfam" id="PF08222">
    <property type="entry name" value="HTH_CodY"/>
    <property type="match status" value="1"/>
</dbReference>
<comment type="function">
    <text evidence="7">DNA-binding global transcriptional regulator which is involved in the adaptive response to starvation and acts by directly or indirectly controlling the expression of numerous genes in response to nutrient availability. During rapid exponential growth, CodY is highly active and represses genes whose products allow adaptation to nutrient depletion.</text>
</comment>
<comment type="subcellular location">
    <subcellularLocation>
        <location evidence="7">Cytoplasm</location>
    </subcellularLocation>
</comment>
<dbReference type="Pfam" id="PF06018">
    <property type="entry name" value="CodY"/>
    <property type="match status" value="1"/>
</dbReference>
<proteinExistence type="inferred from homology"/>
<dbReference type="Gene3D" id="3.30.450.40">
    <property type="match status" value="1"/>
</dbReference>
<dbReference type="InterPro" id="IPR013198">
    <property type="entry name" value="GTP_trans_reg_CodY_C"/>
</dbReference>
<evidence type="ECO:0000256" key="2">
    <source>
        <dbReference type="ARBA" id="ARBA00022491"/>
    </source>
</evidence>
<feature type="region of interest" description="GAF domain" evidence="7">
    <location>
        <begin position="1"/>
        <end position="155"/>
    </location>
</feature>
<evidence type="ECO:0000259" key="9">
    <source>
        <dbReference type="Pfam" id="PF08222"/>
    </source>
</evidence>
<evidence type="ECO:0000259" key="8">
    <source>
        <dbReference type="Pfam" id="PF06018"/>
    </source>
</evidence>
<keyword evidence="11" id="KW-1185">Reference proteome</keyword>
<evidence type="ECO:0000256" key="1">
    <source>
        <dbReference type="ARBA" id="ARBA00022490"/>
    </source>
</evidence>
<keyword evidence="4 7" id="KW-0238">DNA-binding</keyword>
<dbReference type="HAMAP" id="MF_00621">
    <property type="entry name" value="HTH_type_CodY"/>
    <property type="match status" value="1"/>
</dbReference>
<dbReference type="Gene3D" id="1.10.10.10">
    <property type="entry name" value="Winged helix-like DNA-binding domain superfamily/Winged helix DNA-binding domain"/>
    <property type="match status" value="1"/>
</dbReference>
<organism evidence="10 11">
    <name type="scientific">Methylomusa anaerophila</name>
    <dbReference type="NCBI Taxonomy" id="1930071"/>
    <lineage>
        <taxon>Bacteria</taxon>
        <taxon>Bacillati</taxon>
        <taxon>Bacillota</taxon>
        <taxon>Negativicutes</taxon>
        <taxon>Selenomonadales</taxon>
        <taxon>Sporomusaceae</taxon>
        <taxon>Methylomusa</taxon>
    </lineage>
</organism>
<gene>
    <name evidence="7 10" type="primary">codY</name>
    <name evidence="10" type="ORF">MAMMFC1_03902</name>
</gene>
<dbReference type="SUPFAM" id="SSF46785">
    <property type="entry name" value="Winged helix' DNA-binding domain"/>
    <property type="match status" value="1"/>
</dbReference>
<dbReference type="PIRSF" id="PIRSF011572">
    <property type="entry name" value="GTP_sensing_CodY"/>
    <property type="match status" value="1"/>
</dbReference>